<evidence type="ECO:0000256" key="5">
    <source>
        <dbReference type="ARBA" id="ARBA00023172"/>
    </source>
</evidence>
<organism evidence="8 9">
    <name type="scientific">Allocoprobacillus halotolerans</name>
    <dbReference type="NCBI Taxonomy" id="2944914"/>
    <lineage>
        <taxon>Bacteria</taxon>
        <taxon>Bacillati</taxon>
        <taxon>Bacillota</taxon>
        <taxon>Erysipelotrichia</taxon>
        <taxon>Erysipelotrichales</taxon>
        <taxon>Erysipelotrichaceae</taxon>
        <taxon>Allocoprobacillus</taxon>
    </lineage>
</organism>
<protein>
    <recommendedName>
        <fullName evidence="6">Mutator family transposase</fullName>
    </recommendedName>
</protein>
<evidence type="ECO:0000313" key="9">
    <source>
        <dbReference type="Proteomes" id="UP001060112"/>
    </source>
</evidence>
<dbReference type="EMBL" id="CP101620">
    <property type="protein sequence ID" value="UTY40169.1"/>
    <property type="molecule type" value="Genomic_DNA"/>
</dbReference>
<keyword evidence="9" id="KW-1185">Reference proteome</keyword>
<keyword evidence="4 6" id="KW-0238">DNA-binding</keyword>
<dbReference type="PANTHER" id="PTHR33217">
    <property type="entry name" value="TRANSPOSASE FOR INSERTION SEQUENCE ELEMENT IS1081"/>
    <property type="match status" value="1"/>
</dbReference>
<dbReference type="InterPro" id="IPR001207">
    <property type="entry name" value="Transposase_mutator"/>
</dbReference>
<dbReference type="NCBIfam" id="NF033543">
    <property type="entry name" value="transpos_IS256"/>
    <property type="match status" value="1"/>
</dbReference>
<keyword evidence="3 6" id="KW-0815">Transposition</keyword>
<dbReference type="Pfam" id="PF00872">
    <property type="entry name" value="Transposase_mut"/>
    <property type="match status" value="1"/>
</dbReference>
<dbReference type="EMBL" id="CP101620">
    <property type="protein sequence ID" value="UTY39162.1"/>
    <property type="molecule type" value="Genomic_DNA"/>
</dbReference>
<evidence type="ECO:0000256" key="3">
    <source>
        <dbReference type="ARBA" id="ARBA00022578"/>
    </source>
</evidence>
<dbReference type="PANTHER" id="PTHR33217:SF8">
    <property type="entry name" value="MUTATOR FAMILY TRANSPOSASE"/>
    <property type="match status" value="1"/>
</dbReference>
<gene>
    <name evidence="8" type="ORF">NMU03_05055</name>
    <name evidence="7" type="ORF">NMU03_16615</name>
</gene>
<comment type="function">
    <text evidence="1 6">Required for the transposition of the insertion element.</text>
</comment>
<keyword evidence="6" id="KW-0814">Transposable element</keyword>
<evidence type="ECO:0000256" key="2">
    <source>
        <dbReference type="ARBA" id="ARBA00010961"/>
    </source>
</evidence>
<proteinExistence type="inferred from homology"/>
<dbReference type="Proteomes" id="UP001060112">
    <property type="component" value="Chromosome"/>
</dbReference>
<reference evidence="8" key="1">
    <citation type="submission" date="2022-07" db="EMBL/GenBank/DDBJ databases">
        <title>Faecal culturing of patients with breast cancer.</title>
        <authorList>
            <person name="Teng N.M.Y."/>
            <person name="Kiu R."/>
            <person name="Evans R."/>
            <person name="Baker D.J."/>
            <person name="Zenner C."/>
            <person name="Robinson S.D."/>
            <person name="Hall L.J."/>
        </authorList>
    </citation>
    <scope>NUCLEOTIDE SEQUENCE</scope>
    <source>
        <strain evidence="8">LH1062</strain>
    </source>
</reference>
<evidence type="ECO:0000256" key="1">
    <source>
        <dbReference type="ARBA" id="ARBA00002190"/>
    </source>
</evidence>
<accession>A0ABY5I729</accession>
<comment type="similarity">
    <text evidence="2 6">Belongs to the transposase mutator family.</text>
</comment>
<sequence>MDTTFNSKDLIKQLVKEQHFTSTTDVMNCMKEMFADVLQETLNAEMDDYLGFDKSQRRADSSQEKNYRNGSTKRTLKTQLGEVQINVPRDRNGEFESGIIGKYQRNADGLEERILSLYATGMSLNDIKDQIKQLYDVDISSELVSKITDKIMPIVTDWQNRPLDNYYPFVFMDAIHYKVREDHHIVTKASYVVLAINEEGMKEVLGIWVGASESSKYWTGVLNELKSRGVSKVSLFCVDGLTGFKEAIEAVYPTARVQRCIIHQIRNSTKFVSYKHIKEFMKNLKLVYQANTEEMALNQLSVFKEKWNKHYPSAVKSWEDNWDILSTYFDYPVEIRKVIYTTNIIEGLNRQFRKITKTKSSFPTDESLRKILYLAVEKISKKWTVRYRDWDKIMAQLRIMEE</sequence>
<evidence type="ECO:0000256" key="6">
    <source>
        <dbReference type="RuleBase" id="RU365089"/>
    </source>
</evidence>
<evidence type="ECO:0000313" key="8">
    <source>
        <dbReference type="EMBL" id="UTY40169.1"/>
    </source>
</evidence>
<evidence type="ECO:0000256" key="4">
    <source>
        <dbReference type="ARBA" id="ARBA00023125"/>
    </source>
</evidence>
<keyword evidence="5 6" id="KW-0233">DNA recombination</keyword>
<name>A0ABY5I729_9FIRM</name>
<evidence type="ECO:0000313" key="7">
    <source>
        <dbReference type="EMBL" id="UTY39162.1"/>
    </source>
</evidence>
<dbReference type="RefSeq" id="WP_290140083.1">
    <property type="nucleotide sequence ID" value="NZ_CP101620.1"/>
</dbReference>
<dbReference type="PROSITE" id="PS01007">
    <property type="entry name" value="TRANSPOSASE_MUTATOR"/>
    <property type="match status" value="1"/>
</dbReference>